<name>A0A3N4I607_ASCIM</name>
<dbReference type="AlphaFoldDB" id="A0A3N4I607"/>
<accession>A0A3N4I607</accession>
<evidence type="ECO:0000313" key="3">
    <source>
        <dbReference type="Proteomes" id="UP000275078"/>
    </source>
</evidence>
<dbReference type="EMBL" id="ML119679">
    <property type="protein sequence ID" value="RPA81512.1"/>
    <property type="molecule type" value="Genomic_DNA"/>
</dbReference>
<organism evidence="2 3">
    <name type="scientific">Ascobolus immersus RN42</name>
    <dbReference type="NCBI Taxonomy" id="1160509"/>
    <lineage>
        <taxon>Eukaryota</taxon>
        <taxon>Fungi</taxon>
        <taxon>Dikarya</taxon>
        <taxon>Ascomycota</taxon>
        <taxon>Pezizomycotina</taxon>
        <taxon>Pezizomycetes</taxon>
        <taxon>Pezizales</taxon>
        <taxon>Ascobolaceae</taxon>
        <taxon>Ascobolus</taxon>
    </lineage>
</organism>
<feature type="region of interest" description="Disordered" evidence="1">
    <location>
        <begin position="96"/>
        <end position="124"/>
    </location>
</feature>
<evidence type="ECO:0000313" key="2">
    <source>
        <dbReference type="EMBL" id="RPA81512.1"/>
    </source>
</evidence>
<keyword evidence="3" id="KW-1185">Reference proteome</keyword>
<gene>
    <name evidence="2" type="ORF">BJ508DRAFT_112808</name>
</gene>
<proteinExistence type="predicted"/>
<reference evidence="2 3" key="1">
    <citation type="journal article" date="2018" name="Nat. Ecol. Evol.">
        <title>Pezizomycetes genomes reveal the molecular basis of ectomycorrhizal truffle lifestyle.</title>
        <authorList>
            <person name="Murat C."/>
            <person name="Payen T."/>
            <person name="Noel B."/>
            <person name="Kuo A."/>
            <person name="Morin E."/>
            <person name="Chen J."/>
            <person name="Kohler A."/>
            <person name="Krizsan K."/>
            <person name="Balestrini R."/>
            <person name="Da Silva C."/>
            <person name="Montanini B."/>
            <person name="Hainaut M."/>
            <person name="Levati E."/>
            <person name="Barry K.W."/>
            <person name="Belfiori B."/>
            <person name="Cichocki N."/>
            <person name="Clum A."/>
            <person name="Dockter R.B."/>
            <person name="Fauchery L."/>
            <person name="Guy J."/>
            <person name="Iotti M."/>
            <person name="Le Tacon F."/>
            <person name="Lindquist E.A."/>
            <person name="Lipzen A."/>
            <person name="Malagnac F."/>
            <person name="Mello A."/>
            <person name="Molinier V."/>
            <person name="Miyauchi S."/>
            <person name="Poulain J."/>
            <person name="Riccioni C."/>
            <person name="Rubini A."/>
            <person name="Sitrit Y."/>
            <person name="Splivallo R."/>
            <person name="Traeger S."/>
            <person name="Wang M."/>
            <person name="Zifcakova L."/>
            <person name="Wipf D."/>
            <person name="Zambonelli A."/>
            <person name="Paolocci F."/>
            <person name="Nowrousian M."/>
            <person name="Ottonello S."/>
            <person name="Baldrian P."/>
            <person name="Spatafora J.W."/>
            <person name="Henrissat B."/>
            <person name="Nagy L.G."/>
            <person name="Aury J.M."/>
            <person name="Wincker P."/>
            <person name="Grigoriev I.V."/>
            <person name="Bonfante P."/>
            <person name="Martin F.M."/>
        </authorList>
    </citation>
    <scope>NUCLEOTIDE SEQUENCE [LARGE SCALE GENOMIC DNA]</scope>
    <source>
        <strain evidence="2 3">RN42</strain>
    </source>
</reference>
<evidence type="ECO:0000256" key="1">
    <source>
        <dbReference type="SAM" id="MobiDB-lite"/>
    </source>
</evidence>
<sequence length="226" mass="24535">MSDSSTLIIVQRAQNTIMTTVDVLPLVKKVNHDYQNPVGTRGSGGVRVCRFIAAMLSKPSRVHLMQCNSSETIVHLIPLGVSIDIASNQSSTSYQLSKSHLSNHHRRARTLEPGSASGRSVSPASEEIHPPCSFTFVNRSIPPYLIALSKSECPIIACSPPPSLTVLALTTSPQQQSPGGVSYIRHLEPFIPISRSIEVRATQLQGDLGLVHRRSPSHPIPSHLRC</sequence>
<dbReference type="Proteomes" id="UP000275078">
    <property type="component" value="Unassembled WGS sequence"/>
</dbReference>
<protein>
    <submittedName>
        <fullName evidence="2">Uncharacterized protein</fullName>
    </submittedName>
</protein>